<protein>
    <submittedName>
        <fullName evidence="2">Uncharacterized protein</fullName>
    </submittedName>
</protein>
<proteinExistence type="predicted"/>
<feature type="region of interest" description="Disordered" evidence="1">
    <location>
        <begin position="1"/>
        <end position="66"/>
    </location>
</feature>
<sequence length="66" mass="6958">MPHPPLGEPPLWAVSPVLPEGYPPQATGEPEGVSRLEGSGVRPQDRSGSGSRRVETSDLRSVKPTA</sequence>
<keyword evidence="2" id="KW-0614">Plasmid</keyword>
<name>A0ABR6SHY6_ANAVA</name>
<comment type="caution">
    <text evidence="2">The sequence shown here is derived from an EMBL/GenBank/DDBJ whole genome shotgun (WGS) entry which is preliminary data.</text>
</comment>
<evidence type="ECO:0000313" key="2">
    <source>
        <dbReference type="EMBL" id="MBC1305868.1"/>
    </source>
</evidence>
<dbReference type="RefSeq" id="WP_153228380.1">
    <property type="nucleotide sequence ID" value="NZ_JACKZP010000304.1"/>
</dbReference>
<organism evidence="2 3">
    <name type="scientific">Trichormus variabilis N2B</name>
    <dbReference type="NCBI Taxonomy" id="2681315"/>
    <lineage>
        <taxon>Bacteria</taxon>
        <taxon>Bacillati</taxon>
        <taxon>Cyanobacteriota</taxon>
        <taxon>Cyanophyceae</taxon>
        <taxon>Nostocales</taxon>
        <taxon>Nostocaceae</taxon>
        <taxon>Trichormus</taxon>
    </lineage>
</organism>
<dbReference type="EMBL" id="JACKZP010000304">
    <property type="protein sequence ID" value="MBC1305868.1"/>
    <property type="molecule type" value="Genomic_DNA"/>
</dbReference>
<gene>
    <name evidence="2" type="ORF">GNE12_28735</name>
</gene>
<reference evidence="2 3" key="1">
    <citation type="submission" date="2019-11" db="EMBL/GenBank/DDBJ databases">
        <title>Comparison of genomes from free-living endosymbiotic cyanobacteria isolated from Azolla.</title>
        <authorList>
            <person name="Thiel T."/>
            <person name="Pratte B."/>
        </authorList>
    </citation>
    <scope>NUCLEOTIDE SEQUENCE [LARGE SCALE GENOMIC DNA]</scope>
    <source>
        <strain evidence="2 3">N2B</strain>
        <plasmid evidence="2">pN2B-C</plasmid>
    </source>
</reference>
<feature type="compositionally biased region" description="Basic and acidic residues" evidence="1">
    <location>
        <begin position="52"/>
        <end position="66"/>
    </location>
</feature>
<accession>A0ABR6SHY6</accession>
<dbReference type="GeneID" id="58727302"/>
<dbReference type="Proteomes" id="UP000570851">
    <property type="component" value="Unassembled WGS sequence"/>
</dbReference>
<evidence type="ECO:0000313" key="3">
    <source>
        <dbReference type="Proteomes" id="UP000570851"/>
    </source>
</evidence>
<geneLocation type="plasmid" evidence="2">
    <name>pN2B-C</name>
</geneLocation>
<evidence type="ECO:0000256" key="1">
    <source>
        <dbReference type="SAM" id="MobiDB-lite"/>
    </source>
</evidence>
<keyword evidence="3" id="KW-1185">Reference proteome</keyword>